<evidence type="ECO:0000256" key="1">
    <source>
        <dbReference type="ARBA" id="ARBA00004240"/>
    </source>
</evidence>
<dbReference type="RefSeq" id="WP_186914876.1">
    <property type="nucleotide sequence ID" value="NZ_JACOFZ010000001.1"/>
</dbReference>
<feature type="domain" description="Peptidase M28" evidence="22">
    <location>
        <begin position="265"/>
        <end position="452"/>
    </location>
</feature>
<protein>
    <recommendedName>
        <fullName evidence="5">Carboxypeptidase Q</fullName>
    </recommendedName>
    <alternativeName>
        <fullName evidence="20">Plasma glutamate carboxypeptidase</fullName>
    </alternativeName>
</protein>
<evidence type="ECO:0000256" key="12">
    <source>
        <dbReference type="ARBA" id="ARBA00022824"/>
    </source>
</evidence>
<evidence type="ECO:0000256" key="2">
    <source>
        <dbReference type="ARBA" id="ARBA00004371"/>
    </source>
</evidence>
<evidence type="ECO:0000259" key="22">
    <source>
        <dbReference type="Pfam" id="PF04389"/>
    </source>
</evidence>
<dbReference type="Gene3D" id="3.40.630.10">
    <property type="entry name" value="Zn peptidases"/>
    <property type="match status" value="1"/>
</dbReference>
<keyword evidence="9" id="KW-0479">Metal-binding</keyword>
<keyword evidence="13" id="KW-0862">Zinc</keyword>
<dbReference type="SUPFAM" id="SSF53187">
    <property type="entry name" value="Zn-dependent exopeptidases"/>
    <property type="match status" value="1"/>
</dbReference>
<feature type="signal peptide" evidence="21">
    <location>
        <begin position="1"/>
        <end position="27"/>
    </location>
</feature>
<keyword evidence="15" id="KW-0482">Metalloprotease</keyword>
<organism evidence="23 24">
    <name type="scientific">Undibacterium nitidum</name>
    <dbReference type="NCBI Taxonomy" id="2762298"/>
    <lineage>
        <taxon>Bacteria</taxon>
        <taxon>Pseudomonadati</taxon>
        <taxon>Pseudomonadota</taxon>
        <taxon>Betaproteobacteria</taxon>
        <taxon>Burkholderiales</taxon>
        <taxon>Oxalobacteraceae</taxon>
        <taxon>Undibacterium</taxon>
    </lineage>
</organism>
<evidence type="ECO:0000256" key="9">
    <source>
        <dbReference type="ARBA" id="ARBA00022723"/>
    </source>
</evidence>
<evidence type="ECO:0000256" key="14">
    <source>
        <dbReference type="ARBA" id="ARBA00023034"/>
    </source>
</evidence>
<evidence type="ECO:0000313" key="23">
    <source>
        <dbReference type="EMBL" id="MBC3880635.1"/>
    </source>
</evidence>
<evidence type="ECO:0000256" key="21">
    <source>
        <dbReference type="SAM" id="SignalP"/>
    </source>
</evidence>
<evidence type="ECO:0000256" key="10">
    <source>
        <dbReference type="ARBA" id="ARBA00022729"/>
    </source>
</evidence>
<evidence type="ECO:0000256" key="16">
    <source>
        <dbReference type="ARBA" id="ARBA00023145"/>
    </source>
</evidence>
<evidence type="ECO:0000256" key="4">
    <source>
        <dbReference type="ARBA" id="ARBA00004613"/>
    </source>
</evidence>
<dbReference type="Proteomes" id="UP000627446">
    <property type="component" value="Unassembled WGS sequence"/>
</dbReference>
<feature type="chain" id="PRO_5037988263" description="Carboxypeptidase Q" evidence="21">
    <location>
        <begin position="28"/>
        <end position="474"/>
    </location>
</feature>
<evidence type="ECO:0000256" key="20">
    <source>
        <dbReference type="ARBA" id="ARBA00033328"/>
    </source>
</evidence>
<sequence length="474" mass="52000">MSFIRRQCAKSLLVLCAASAYFTTVFAQELDAQRLAPKADAHRLLINEVDRGQTLLRNLEEMCDGIGPRLTGSIELRRAQQWAMAKLSAYGAIDVHEEAYDMGKPWVRGQSSARLLNANQQAINMVQRAWTTSSTGKVRGDVEILKAQSLDELRAAIPRIKGKIVLALALPSPNAEQKKNLALFSQEYNAIISEANMAAVLFISEREGSILDMNGSPKARLKHNVGIIGKEHANLLQRLIARGIKPKLELQFGGKFSPQPALAYNVLADIRGSELPDEMLIIGVHQDSWDLATGATDNGVGVVLAMEVLRGIQASKLPIKRSLRVVLFSGEEQGLMGSKAYVERHLAEMPKVQAMLTVDAGAGRIIGFPDMQVDAWYSALSEIAANTNGLHQLDIVYAHSKGSDHESFYERGVPAFSAIQEPLDYMSHTWHSEVDTIDHVKPEYLVHNAKVLGLLSLSLLNAPKLPHQANPKSP</sequence>
<comment type="subunit">
    <text evidence="19">Homodimer. The monomeric form is inactive while the homodimer is active.</text>
</comment>
<dbReference type="GO" id="GO:0004180">
    <property type="term" value="F:carboxypeptidase activity"/>
    <property type="evidence" value="ECO:0007669"/>
    <property type="project" value="UniProtKB-KW"/>
</dbReference>
<dbReference type="Pfam" id="PF04389">
    <property type="entry name" value="Peptidase_M28"/>
    <property type="match status" value="1"/>
</dbReference>
<keyword evidence="18" id="KW-0458">Lysosome</keyword>
<proteinExistence type="predicted"/>
<dbReference type="Gene3D" id="3.50.30.30">
    <property type="match status" value="1"/>
</dbReference>
<evidence type="ECO:0000256" key="19">
    <source>
        <dbReference type="ARBA" id="ARBA00025833"/>
    </source>
</evidence>
<dbReference type="PANTHER" id="PTHR12053:SF3">
    <property type="entry name" value="CARBOXYPEPTIDASE Q"/>
    <property type="match status" value="1"/>
</dbReference>
<evidence type="ECO:0000256" key="7">
    <source>
        <dbReference type="ARBA" id="ARBA00022645"/>
    </source>
</evidence>
<evidence type="ECO:0000256" key="8">
    <source>
        <dbReference type="ARBA" id="ARBA00022670"/>
    </source>
</evidence>
<comment type="subcellular location">
    <subcellularLocation>
        <location evidence="1">Endoplasmic reticulum</location>
    </subcellularLocation>
    <subcellularLocation>
        <location evidence="3">Golgi apparatus</location>
    </subcellularLocation>
    <subcellularLocation>
        <location evidence="2">Lysosome</location>
    </subcellularLocation>
    <subcellularLocation>
        <location evidence="4">Secreted</location>
    </subcellularLocation>
</comment>
<evidence type="ECO:0000313" key="24">
    <source>
        <dbReference type="Proteomes" id="UP000627446"/>
    </source>
</evidence>
<name>A0A923KKC3_9BURK</name>
<gene>
    <name evidence="23" type="ORF">H8K36_04565</name>
</gene>
<evidence type="ECO:0000256" key="6">
    <source>
        <dbReference type="ARBA" id="ARBA00022525"/>
    </source>
</evidence>
<dbReference type="PANTHER" id="PTHR12053">
    <property type="entry name" value="PROTEASE FAMILY M28 PLASMA GLUTAMATE CARBOXYPEPTIDASE-RELATED"/>
    <property type="match status" value="1"/>
</dbReference>
<keyword evidence="17" id="KW-0325">Glycoprotein</keyword>
<evidence type="ECO:0000256" key="18">
    <source>
        <dbReference type="ARBA" id="ARBA00023228"/>
    </source>
</evidence>
<reference evidence="23" key="1">
    <citation type="submission" date="2020-08" db="EMBL/GenBank/DDBJ databases">
        <title>Novel species isolated from subtropical streams in China.</title>
        <authorList>
            <person name="Lu H."/>
        </authorList>
    </citation>
    <scope>NUCLEOTIDE SEQUENCE</scope>
    <source>
        <strain evidence="23">LX22W</strain>
    </source>
</reference>
<keyword evidence="12" id="KW-0256">Endoplasmic reticulum</keyword>
<comment type="caution">
    <text evidence="23">The sequence shown here is derived from an EMBL/GenBank/DDBJ whole genome shotgun (WGS) entry which is preliminary data.</text>
</comment>
<dbReference type="GO" id="GO:0005576">
    <property type="term" value="C:extracellular region"/>
    <property type="evidence" value="ECO:0007669"/>
    <property type="project" value="UniProtKB-SubCell"/>
</dbReference>
<accession>A0A923KKC3</accession>
<dbReference type="EMBL" id="JACOFZ010000001">
    <property type="protein sequence ID" value="MBC3880635.1"/>
    <property type="molecule type" value="Genomic_DNA"/>
</dbReference>
<dbReference type="InterPro" id="IPR007484">
    <property type="entry name" value="Peptidase_M28"/>
</dbReference>
<dbReference type="GO" id="GO:0006508">
    <property type="term" value="P:proteolysis"/>
    <property type="evidence" value="ECO:0007669"/>
    <property type="project" value="UniProtKB-KW"/>
</dbReference>
<keyword evidence="8" id="KW-0645">Protease</keyword>
<keyword evidence="24" id="KW-1185">Reference proteome</keyword>
<evidence type="ECO:0000256" key="5">
    <source>
        <dbReference type="ARBA" id="ARBA00014116"/>
    </source>
</evidence>
<evidence type="ECO:0000256" key="11">
    <source>
        <dbReference type="ARBA" id="ARBA00022801"/>
    </source>
</evidence>
<evidence type="ECO:0000256" key="3">
    <source>
        <dbReference type="ARBA" id="ARBA00004555"/>
    </source>
</evidence>
<keyword evidence="16" id="KW-0865">Zymogen</keyword>
<keyword evidence="10 21" id="KW-0732">Signal</keyword>
<dbReference type="GO" id="GO:0046872">
    <property type="term" value="F:metal ion binding"/>
    <property type="evidence" value="ECO:0007669"/>
    <property type="project" value="UniProtKB-KW"/>
</dbReference>
<keyword evidence="7" id="KW-0121">Carboxypeptidase</keyword>
<keyword evidence="14" id="KW-0333">Golgi apparatus</keyword>
<dbReference type="InterPro" id="IPR039866">
    <property type="entry name" value="CPQ"/>
</dbReference>
<dbReference type="GO" id="GO:0005764">
    <property type="term" value="C:lysosome"/>
    <property type="evidence" value="ECO:0007669"/>
    <property type="project" value="UniProtKB-SubCell"/>
</dbReference>
<evidence type="ECO:0000256" key="17">
    <source>
        <dbReference type="ARBA" id="ARBA00023180"/>
    </source>
</evidence>
<evidence type="ECO:0000256" key="13">
    <source>
        <dbReference type="ARBA" id="ARBA00022833"/>
    </source>
</evidence>
<keyword evidence="11" id="KW-0378">Hydrolase</keyword>
<evidence type="ECO:0000256" key="15">
    <source>
        <dbReference type="ARBA" id="ARBA00023049"/>
    </source>
</evidence>
<keyword evidence="6" id="KW-0964">Secreted</keyword>
<dbReference type="GO" id="GO:0070573">
    <property type="term" value="F:metallodipeptidase activity"/>
    <property type="evidence" value="ECO:0007669"/>
    <property type="project" value="InterPro"/>
</dbReference>
<dbReference type="AlphaFoldDB" id="A0A923KKC3"/>